<gene>
    <name evidence="2" type="ORF">DI536_22980</name>
</gene>
<sequence length="394" mass="42439">MTALLLLLLTQTAPLPPNHPTPSGKNAPSADELIQKLDATNGLRERDKPYEIAASLARLYFGQGRYADAQLYYAQAVARAEGARALYVAQKKVLGNKPAADAKSVGCEPKADSTMANFETLAKVLADKKNAAGAVGCLEVALSSLQDTEVMLGNAQFLAGDKKAALETYDRALALFETNHEARYARAALLLDTQGDDLKVLGEVKTELERVLRDAPGSPKAGNAKRLLARTIEAIDKGGLTKVGVSKEQVASIAPQPAPRQPGQPPVLSKEVMEAFQNAPRTPEMEQNFAKLIDTAEEHLARGRFQDALDSYKQVMPYQPDNARLRAGMAWTMIKLNRQPMADNVWRVATGNPDAVAALGDVLKAKGDDAGAKAVWQRLAQSVPSYASKLEGRQ</sequence>
<dbReference type="Proteomes" id="UP000249061">
    <property type="component" value="Unassembled WGS sequence"/>
</dbReference>
<dbReference type="InterPro" id="IPR019734">
    <property type="entry name" value="TPR_rpt"/>
</dbReference>
<evidence type="ECO:0000313" key="3">
    <source>
        <dbReference type="Proteomes" id="UP000249061"/>
    </source>
</evidence>
<evidence type="ECO:0008006" key="4">
    <source>
        <dbReference type="Google" id="ProtNLM"/>
    </source>
</evidence>
<dbReference type="SMART" id="SM00028">
    <property type="entry name" value="TPR"/>
    <property type="match status" value="3"/>
</dbReference>
<protein>
    <recommendedName>
        <fullName evidence="4">Tetratricopeptide repeat protein</fullName>
    </recommendedName>
</protein>
<dbReference type="SUPFAM" id="SSF48452">
    <property type="entry name" value="TPR-like"/>
    <property type="match status" value="2"/>
</dbReference>
<comment type="caution">
    <text evidence="2">The sequence shown here is derived from an EMBL/GenBank/DDBJ whole genome shotgun (WGS) entry which is preliminary data.</text>
</comment>
<dbReference type="AlphaFoldDB" id="A0A2W5VFS7"/>
<dbReference type="EMBL" id="QFQP01000022">
    <property type="protein sequence ID" value="PZR09101.1"/>
    <property type="molecule type" value="Genomic_DNA"/>
</dbReference>
<proteinExistence type="predicted"/>
<dbReference type="PROSITE" id="PS50005">
    <property type="entry name" value="TPR"/>
    <property type="match status" value="2"/>
</dbReference>
<evidence type="ECO:0000313" key="2">
    <source>
        <dbReference type="EMBL" id="PZR09101.1"/>
    </source>
</evidence>
<organism evidence="2 3">
    <name type="scientific">Archangium gephyra</name>
    <dbReference type="NCBI Taxonomy" id="48"/>
    <lineage>
        <taxon>Bacteria</taxon>
        <taxon>Pseudomonadati</taxon>
        <taxon>Myxococcota</taxon>
        <taxon>Myxococcia</taxon>
        <taxon>Myxococcales</taxon>
        <taxon>Cystobacterineae</taxon>
        <taxon>Archangiaceae</taxon>
        <taxon>Archangium</taxon>
    </lineage>
</organism>
<feature type="repeat" description="TPR" evidence="1">
    <location>
        <begin position="146"/>
        <end position="179"/>
    </location>
</feature>
<keyword evidence="1" id="KW-0802">TPR repeat</keyword>
<evidence type="ECO:0000256" key="1">
    <source>
        <dbReference type="PROSITE-ProRule" id="PRU00339"/>
    </source>
</evidence>
<dbReference type="InterPro" id="IPR011990">
    <property type="entry name" value="TPR-like_helical_dom_sf"/>
</dbReference>
<name>A0A2W5VFS7_9BACT</name>
<reference evidence="2 3" key="1">
    <citation type="submission" date="2017-08" db="EMBL/GenBank/DDBJ databases">
        <title>Infants hospitalized years apart are colonized by the same room-sourced microbial strains.</title>
        <authorList>
            <person name="Brooks B."/>
            <person name="Olm M.R."/>
            <person name="Firek B.A."/>
            <person name="Baker R."/>
            <person name="Thomas B.C."/>
            <person name="Morowitz M.J."/>
            <person name="Banfield J.F."/>
        </authorList>
    </citation>
    <scope>NUCLEOTIDE SEQUENCE [LARGE SCALE GENOMIC DNA]</scope>
    <source>
        <strain evidence="2">S2_003_000_R2_14</strain>
    </source>
</reference>
<accession>A0A2W5VFS7</accession>
<feature type="repeat" description="TPR" evidence="1">
    <location>
        <begin position="289"/>
        <end position="322"/>
    </location>
</feature>
<dbReference type="Gene3D" id="1.25.40.10">
    <property type="entry name" value="Tetratricopeptide repeat domain"/>
    <property type="match status" value="2"/>
</dbReference>